<dbReference type="GO" id="GO:0006465">
    <property type="term" value="P:signal peptide processing"/>
    <property type="evidence" value="ECO:0007669"/>
    <property type="project" value="InterPro"/>
</dbReference>
<dbReference type="GO" id="GO:0042597">
    <property type="term" value="C:periplasmic space"/>
    <property type="evidence" value="ECO:0007669"/>
    <property type="project" value="UniProtKB-SubCell"/>
</dbReference>
<evidence type="ECO:0000313" key="9">
    <source>
        <dbReference type="Proteomes" id="UP000282195"/>
    </source>
</evidence>
<keyword evidence="6" id="KW-0472">Membrane</keyword>
<keyword evidence="6" id="KW-1133">Transmembrane helix</keyword>
<evidence type="ECO:0000256" key="5">
    <source>
        <dbReference type="ARBA" id="ARBA00022971"/>
    </source>
</evidence>
<protein>
    <submittedName>
        <fullName evidence="8">Conjugative transfer signal peptidase TraF</fullName>
    </submittedName>
</protein>
<keyword evidence="6" id="KW-0812">Transmembrane</keyword>
<evidence type="ECO:0000256" key="4">
    <source>
        <dbReference type="ARBA" id="ARBA00022764"/>
    </source>
</evidence>
<dbReference type="InterPro" id="IPR036286">
    <property type="entry name" value="LexA/Signal_pep-like_sf"/>
</dbReference>
<geneLocation type="plasmid" evidence="9">
    <name>prccge525b</name>
</geneLocation>
<proteinExistence type="inferred from homology"/>
<sequence length="188" mass="20132">MINRSEVSLPSPVHKRLPVLSIAIISMVATVLVMAVFYYGYRINLTPSEPLGLWRIVSLDRPASVGDLVFICPPQTASMREARARGYLRVGSCPGDVAPLIKTIIATAGQRVEIGAHVTIDGRPIPFSDLAERDGEGRPITAFPGGVVPAGSVFLYSAFRSSYDSRYFGPLAASGIIGLAQEVLTYAP</sequence>
<dbReference type="Gene3D" id="2.10.109.10">
    <property type="entry name" value="Umud Fragment, subunit A"/>
    <property type="match status" value="1"/>
</dbReference>
<keyword evidence="9" id="KW-1185">Reference proteome</keyword>
<dbReference type="AlphaFoldDB" id="A0A387G026"/>
<dbReference type="KEGG" id="rjg:CCGE525_36735"/>
<feature type="transmembrane region" description="Helical" evidence="6">
    <location>
        <begin position="20"/>
        <end position="41"/>
    </location>
</feature>
<evidence type="ECO:0000256" key="3">
    <source>
        <dbReference type="ARBA" id="ARBA00022729"/>
    </source>
</evidence>
<comment type="subcellular location">
    <subcellularLocation>
        <location evidence="1">Periplasm</location>
    </subcellularLocation>
</comment>
<dbReference type="OrthoDB" id="5360818at2"/>
<comment type="similarity">
    <text evidence="2">Belongs to the peptidase S26C family.</text>
</comment>
<feature type="domain" description="Peptidase S26" evidence="7">
    <location>
        <begin position="21"/>
        <end position="183"/>
    </location>
</feature>
<gene>
    <name evidence="8" type="primary">traF</name>
    <name evidence="8" type="ORF">CCGE525_36735</name>
</gene>
<keyword evidence="3" id="KW-0732">Signal</keyword>
<dbReference type="Pfam" id="PF10502">
    <property type="entry name" value="Peptidase_S26"/>
    <property type="match status" value="1"/>
</dbReference>
<organism evidence="8 9">
    <name type="scientific">Rhizobium jaguaris</name>
    <dbReference type="NCBI Taxonomy" id="1312183"/>
    <lineage>
        <taxon>Bacteria</taxon>
        <taxon>Pseudomonadati</taxon>
        <taxon>Pseudomonadota</taxon>
        <taxon>Alphaproteobacteria</taxon>
        <taxon>Hyphomicrobiales</taxon>
        <taxon>Rhizobiaceae</taxon>
        <taxon>Rhizobium/Agrobacterium group</taxon>
        <taxon>Rhizobium</taxon>
    </lineage>
</organism>
<dbReference type="EMBL" id="CP032696">
    <property type="protein sequence ID" value="AYG64259.1"/>
    <property type="molecule type" value="Genomic_DNA"/>
</dbReference>
<evidence type="ECO:0000256" key="2">
    <source>
        <dbReference type="ARBA" id="ARBA00005849"/>
    </source>
</evidence>
<dbReference type="NCBIfam" id="TIGR02771">
    <property type="entry name" value="TraF_Ti"/>
    <property type="match status" value="1"/>
</dbReference>
<evidence type="ECO:0000259" key="7">
    <source>
        <dbReference type="Pfam" id="PF10502"/>
    </source>
</evidence>
<evidence type="ECO:0000256" key="6">
    <source>
        <dbReference type="SAM" id="Phobius"/>
    </source>
</evidence>
<name>A0A387G026_9HYPH</name>
<evidence type="ECO:0000313" key="8">
    <source>
        <dbReference type="EMBL" id="AYG64259.1"/>
    </source>
</evidence>
<keyword evidence="8" id="KW-0614">Plasmid</keyword>
<dbReference type="InterPro" id="IPR014139">
    <property type="entry name" value="Peptidase_S26C_TraF"/>
</dbReference>
<dbReference type="Proteomes" id="UP000282195">
    <property type="component" value="Plasmid pRCCGE525b"/>
</dbReference>
<dbReference type="GO" id="GO:0004252">
    <property type="term" value="F:serine-type endopeptidase activity"/>
    <property type="evidence" value="ECO:0007669"/>
    <property type="project" value="InterPro"/>
</dbReference>
<dbReference type="InterPro" id="IPR019533">
    <property type="entry name" value="Peptidase_S26"/>
</dbReference>
<keyword evidence="5" id="KW-0184">Conjugation</keyword>
<reference evidence="8 9" key="1">
    <citation type="submission" date="2018-10" db="EMBL/GenBank/DDBJ databases">
        <title>Rhizobium etli, R. leguminosarum and a new Rhizobium genospecies from Phaseolus dumosus.</title>
        <authorList>
            <person name="Ramirez-Puebla S.T."/>
            <person name="Rogel-Hernandez M.A."/>
            <person name="Guerrero G."/>
            <person name="Ormeno-Orrillo E."/>
            <person name="Martinez-Romero J.C."/>
            <person name="Negrete-Yankelevich S."/>
            <person name="Martinez-Romero E."/>
        </authorList>
    </citation>
    <scope>NUCLEOTIDE SEQUENCE [LARGE SCALE GENOMIC DNA]</scope>
    <source>
        <strain evidence="8 9">CCGE525</strain>
        <plasmid evidence="9">prccge525b</plasmid>
    </source>
</reference>
<evidence type="ECO:0000256" key="1">
    <source>
        <dbReference type="ARBA" id="ARBA00004418"/>
    </source>
</evidence>
<dbReference type="NCBIfam" id="NF010412">
    <property type="entry name" value="PRK13838.1"/>
    <property type="match status" value="1"/>
</dbReference>
<accession>A0A387G026</accession>
<dbReference type="SUPFAM" id="SSF51306">
    <property type="entry name" value="LexA/Signal peptidase"/>
    <property type="match status" value="1"/>
</dbReference>
<keyword evidence="4" id="KW-0574">Periplasm</keyword>